<reference evidence="15 17" key="1">
    <citation type="submission" date="2023-03" db="EMBL/GenBank/DDBJ databases">
        <authorList>
            <person name="Shen W."/>
            <person name="Cai J."/>
        </authorList>
    </citation>
    <scope>NUCLEOTIDE SEQUENCE</scope>
    <source>
        <strain evidence="16 17">B516</strain>
        <strain evidence="15">K72-2</strain>
    </source>
</reference>
<dbReference type="EC" id="3.4.11.4" evidence="11"/>
<evidence type="ECO:0000256" key="12">
    <source>
        <dbReference type="PIRSR" id="PIRSR037215-1"/>
    </source>
</evidence>
<keyword evidence="10 11" id="KW-0482">Metalloprotease</keyword>
<evidence type="ECO:0000256" key="3">
    <source>
        <dbReference type="ARBA" id="ARBA00009692"/>
    </source>
</evidence>
<dbReference type="Pfam" id="PF01546">
    <property type="entry name" value="Peptidase_M20"/>
    <property type="match status" value="1"/>
</dbReference>
<dbReference type="CDD" id="cd03892">
    <property type="entry name" value="M20_peptT"/>
    <property type="match status" value="1"/>
</dbReference>
<keyword evidence="9 11" id="KW-0862">Zinc</keyword>
<evidence type="ECO:0000256" key="8">
    <source>
        <dbReference type="ARBA" id="ARBA00022801"/>
    </source>
</evidence>
<comment type="function">
    <text evidence="11">Cleaves the N-terminal amino acid of tripeptides.</text>
</comment>
<feature type="active site" evidence="11 12">
    <location>
        <position position="82"/>
    </location>
</feature>
<dbReference type="InterPro" id="IPR011650">
    <property type="entry name" value="Peptidase_M20_dimer"/>
</dbReference>
<comment type="catalytic activity">
    <reaction evidence="1 11">
        <text>Release of the N-terminal residue from a tripeptide.</text>
        <dbReference type="EC" id="3.4.11.4"/>
    </reaction>
</comment>
<feature type="binding site" evidence="11 13">
    <location>
        <position position="200"/>
    </location>
    <ligand>
        <name>Zn(2+)</name>
        <dbReference type="ChEBI" id="CHEBI:29105"/>
        <label>1</label>
    </ligand>
</feature>
<protein>
    <recommendedName>
        <fullName evidence="11">Peptidase T</fullName>
        <ecNumber evidence="11">3.4.11.4</ecNumber>
    </recommendedName>
    <alternativeName>
        <fullName evidence="11">Aminotripeptidase</fullName>
        <shortName evidence="11">Tripeptidase</shortName>
    </alternativeName>
    <alternativeName>
        <fullName evidence="11">Tripeptide aminopeptidase</fullName>
    </alternativeName>
</protein>
<dbReference type="SUPFAM" id="SSF53187">
    <property type="entry name" value="Zn-dependent exopeptidases"/>
    <property type="match status" value="1"/>
</dbReference>
<dbReference type="Gene3D" id="3.30.70.360">
    <property type="match status" value="1"/>
</dbReference>
<dbReference type="InterPro" id="IPR010161">
    <property type="entry name" value="Peptidase_M20B"/>
</dbReference>
<dbReference type="EMBL" id="JARQDZ010000001">
    <property type="protein sequence ID" value="MDT2981741.1"/>
    <property type="molecule type" value="Genomic_DNA"/>
</dbReference>
<dbReference type="HAMAP" id="MF_00550">
    <property type="entry name" value="Aminopeptidase_M20"/>
    <property type="match status" value="1"/>
</dbReference>
<dbReference type="InterPro" id="IPR002933">
    <property type="entry name" value="Peptidase_M20"/>
</dbReference>
<comment type="similarity">
    <text evidence="3 11">Belongs to the peptidase M20B family.</text>
</comment>
<evidence type="ECO:0000256" key="9">
    <source>
        <dbReference type="ARBA" id="ARBA00022833"/>
    </source>
</evidence>
<dbReference type="InterPro" id="IPR036264">
    <property type="entry name" value="Bact_exopeptidase_dim_dom"/>
</dbReference>
<feature type="domain" description="Peptidase M20 dimerisation" evidence="14">
    <location>
        <begin position="209"/>
        <end position="306"/>
    </location>
</feature>
<dbReference type="EMBL" id="JARQDV010000004">
    <property type="protein sequence ID" value="MDT2964737.1"/>
    <property type="molecule type" value="Genomic_DNA"/>
</dbReference>
<feature type="binding site" evidence="11 13">
    <location>
        <position position="143"/>
    </location>
    <ligand>
        <name>Zn(2+)</name>
        <dbReference type="ChEBI" id="CHEBI:29105"/>
        <label>2</label>
    </ligand>
</feature>
<feature type="binding site" evidence="11 13">
    <location>
        <position position="382"/>
    </location>
    <ligand>
        <name>Zn(2+)</name>
        <dbReference type="ChEBI" id="CHEBI:29105"/>
        <label>2</label>
    </ligand>
</feature>
<dbReference type="GO" id="GO:0006508">
    <property type="term" value="P:proteolysis"/>
    <property type="evidence" value="ECO:0007669"/>
    <property type="project" value="UniProtKB-UniRule"/>
</dbReference>
<evidence type="ECO:0000313" key="18">
    <source>
        <dbReference type="Proteomes" id="UP001268896"/>
    </source>
</evidence>
<comment type="cofactor">
    <cofactor evidence="11 13">
        <name>Zn(2+)</name>
        <dbReference type="ChEBI" id="CHEBI:29105"/>
    </cofactor>
    <text evidence="11 13">Binds 2 Zn(2+) ions per subunit.</text>
</comment>
<feature type="binding site" evidence="11 13">
    <location>
        <position position="143"/>
    </location>
    <ligand>
        <name>Zn(2+)</name>
        <dbReference type="ChEBI" id="CHEBI:29105"/>
        <label>1</label>
    </ligand>
</feature>
<evidence type="ECO:0000256" key="1">
    <source>
        <dbReference type="ARBA" id="ARBA00000870"/>
    </source>
</evidence>
<dbReference type="Proteomes" id="UP001253851">
    <property type="component" value="Unassembled WGS sequence"/>
</dbReference>
<feature type="binding site" evidence="11 13">
    <location>
        <position position="80"/>
    </location>
    <ligand>
        <name>Zn(2+)</name>
        <dbReference type="ChEBI" id="CHEBI:29105"/>
        <label>1</label>
    </ligand>
</feature>
<evidence type="ECO:0000256" key="13">
    <source>
        <dbReference type="PIRSR" id="PIRSR037215-2"/>
    </source>
</evidence>
<dbReference type="GO" id="GO:0005829">
    <property type="term" value="C:cytosol"/>
    <property type="evidence" value="ECO:0007669"/>
    <property type="project" value="TreeGrafter"/>
</dbReference>
<keyword evidence="4 11" id="KW-0031">Aminopeptidase</keyword>
<dbReference type="GO" id="GO:0043171">
    <property type="term" value="P:peptide catabolic process"/>
    <property type="evidence" value="ECO:0007669"/>
    <property type="project" value="UniProtKB-UniRule"/>
</dbReference>
<dbReference type="PROSITE" id="PS00758">
    <property type="entry name" value="ARGE_DAPE_CPG2_1"/>
    <property type="match status" value="1"/>
</dbReference>
<dbReference type="InterPro" id="IPR001261">
    <property type="entry name" value="ArgE/DapE_CS"/>
</dbReference>
<gene>
    <name evidence="11 15" type="primary">pepT</name>
    <name evidence="15" type="ORF">P7I32_08940</name>
    <name evidence="16" type="ORF">P7I34_03625</name>
</gene>
<dbReference type="PANTHER" id="PTHR42994:SF1">
    <property type="entry name" value="PEPTIDASE T"/>
    <property type="match status" value="1"/>
</dbReference>
<comment type="caution">
    <text evidence="15">The sequence shown here is derived from an EMBL/GenBank/DDBJ whole genome shotgun (WGS) entry which is preliminary data.</text>
</comment>
<evidence type="ECO:0000259" key="14">
    <source>
        <dbReference type="Pfam" id="PF07687"/>
    </source>
</evidence>
<accession>A0AAQ1ZFU0</accession>
<dbReference type="GO" id="GO:0045148">
    <property type="term" value="F:tripeptide aminopeptidase activity"/>
    <property type="evidence" value="ECO:0007669"/>
    <property type="project" value="UniProtKB-UniRule"/>
</dbReference>
<proteinExistence type="inferred from homology"/>
<dbReference type="SUPFAM" id="SSF55031">
    <property type="entry name" value="Bacterial exopeptidase dimerisation domain"/>
    <property type="match status" value="1"/>
</dbReference>
<dbReference type="GO" id="GO:0008237">
    <property type="term" value="F:metallopeptidase activity"/>
    <property type="evidence" value="ECO:0007669"/>
    <property type="project" value="UniProtKB-KW"/>
</dbReference>
<dbReference type="PIRSF" id="PIRSF037215">
    <property type="entry name" value="Peptidase_M20B"/>
    <property type="match status" value="1"/>
</dbReference>
<dbReference type="PROSITE" id="PS00759">
    <property type="entry name" value="ARGE_DAPE_CPG2_2"/>
    <property type="match status" value="1"/>
</dbReference>
<dbReference type="GO" id="GO:0008270">
    <property type="term" value="F:zinc ion binding"/>
    <property type="evidence" value="ECO:0007669"/>
    <property type="project" value="UniProtKB-UniRule"/>
</dbReference>
<evidence type="ECO:0000313" key="15">
    <source>
        <dbReference type="EMBL" id="MDT2964737.1"/>
    </source>
</evidence>
<name>A0AAQ1ZFU0_ENTCA</name>
<dbReference type="PANTHER" id="PTHR42994">
    <property type="entry name" value="PEPTIDASE T"/>
    <property type="match status" value="1"/>
</dbReference>
<evidence type="ECO:0000256" key="5">
    <source>
        <dbReference type="ARBA" id="ARBA00022490"/>
    </source>
</evidence>
<evidence type="ECO:0000256" key="2">
    <source>
        <dbReference type="ARBA" id="ARBA00004496"/>
    </source>
</evidence>
<dbReference type="AlphaFoldDB" id="A0AAQ1ZFU0"/>
<keyword evidence="8 11" id="KW-0378">Hydrolase</keyword>
<keyword evidence="7 11" id="KW-0479">Metal-binding</keyword>
<feature type="binding site" evidence="11 13">
    <location>
        <position position="178"/>
    </location>
    <ligand>
        <name>Zn(2+)</name>
        <dbReference type="ChEBI" id="CHEBI:29105"/>
        <label>2</label>
    </ligand>
</feature>
<dbReference type="Proteomes" id="UP001268896">
    <property type="component" value="Unassembled WGS sequence"/>
</dbReference>
<dbReference type="NCBIfam" id="NF003976">
    <property type="entry name" value="PRK05469.1"/>
    <property type="match status" value="1"/>
</dbReference>
<dbReference type="NCBIfam" id="TIGR01882">
    <property type="entry name" value="peptidase-T"/>
    <property type="match status" value="1"/>
</dbReference>
<evidence type="ECO:0000256" key="10">
    <source>
        <dbReference type="ARBA" id="ARBA00023049"/>
    </source>
</evidence>
<evidence type="ECO:0000313" key="16">
    <source>
        <dbReference type="EMBL" id="MDT2981741.1"/>
    </source>
</evidence>
<comment type="subcellular location">
    <subcellularLocation>
        <location evidence="2 11">Cytoplasm</location>
    </subcellularLocation>
</comment>
<evidence type="ECO:0000256" key="6">
    <source>
        <dbReference type="ARBA" id="ARBA00022670"/>
    </source>
</evidence>
<keyword evidence="6 11" id="KW-0645">Protease</keyword>
<dbReference type="RefSeq" id="WP_005226010.1">
    <property type="nucleotide sequence ID" value="NZ_BAAAXK010000049.1"/>
</dbReference>
<dbReference type="FunFam" id="3.30.70.360:FF:000002">
    <property type="entry name" value="Peptidase T"/>
    <property type="match status" value="1"/>
</dbReference>
<evidence type="ECO:0000256" key="7">
    <source>
        <dbReference type="ARBA" id="ARBA00022723"/>
    </source>
</evidence>
<evidence type="ECO:0000256" key="11">
    <source>
        <dbReference type="HAMAP-Rule" id="MF_00550"/>
    </source>
</evidence>
<dbReference type="Gene3D" id="3.40.630.10">
    <property type="entry name" value="Zn peptidases"/>
    <property type="match status" value="1"/>
</dbReference>
<keyword evidence="5 11" id="KW-0963">Cytoplasm</keyword>
<dbReference type="Pfam" id="PF07687">
    <property type="entry name" value="M20_dimer"/>
    <property type="match status" value="1"/>
</dbReference>
<sequence length="410" mass="45421">MYENLLPRFLKYVKTETRSDATSTTTPSTQTQVAFAKELQKELEELGLSDVHYNESNGFVIATLPSNVDHDVRSIGFIAHMDTADFNAENVDPQIIENYDGESTIKLDKEGKYTLNTKDFPNLKNYAGETLITTDGTTLLGSDDKSGIAEIMTAMEILLKNPTIKHGEIKVAFGPDEEIGVGADKFDVEDFNVDFAYTMDGGPVGELQYETFNAAQAEITIQGKNVHPGTAKDTMINALQLAVDFQNALPADEVPEKTEGTEGFFHLMSLSGSVEEAKMAYIIRDHDRSRFEERKAQLLAVQESLNARFDEPRVHVHLYDQYYNMKEIIEKDMSIIDLAKDAMKAVGITPMTEPVRGGTDGSKISYLGIPTPNIFAGGENMHGRYEFVSLQSMMKATDVIVKIAELNAQA</sequence>
<evidence type="ECO:0000313" key="17">
    <source>
        <dbReference type="Proteomes" id="UP001253851"/>
    </source>
</evidence>
<feature type="active site" description="Proton acceptor" evidence="11 12">
    <location>
        <position position="177"/>
    </location>
</feature>
<organism evidence="15 18">
    <name type="scientific">Enterococcus casseliflavus</name>
    <name type="common">Enterococcus flavescens</name>
    <dbReference type="NCBI Taxonomy" id="37734"/>
    <lineage>
        <taxon>Bacteria</taxon>
        <taxon>Bacillati</taxon>
        <taxon>Bacillota</taxon>
        <taxon>Bacilli</taxon>
        <taxon>Lactobacillales</taxon>
        <taxon>Enterococcaceae</taxon>
        <taxon>Enterococcus</taxon>
    </lineage>
</organism>
<dbReference type="NCBIfam" id="NF009920">
    <property type="entry name" value="PRK13381.1"/>
    <property type="match status" value="1"/>
</dbReference>
<evidence type="ECO:0000256" key="4">
    <source>
        <dbReference type="ARBA" id="ARBA00022438"/>
    </source>
</evidence>